<proteinExistence type="predicted"/>
<organism evidence="3 4">
    <name type="scientific">Microlunatus ginsengisoli</name>
    <dbReference type="NCBI Taxonomy" id="363863"/>
    <lineage>
        <taxon>Bacteria</taxon>
        <taxon>Bacillati</taxon>
        <taxon>Actinomycetota</taxon>
        <taxon>Actinomycetes</taxon>
        <taxon>Propionibacteriales</taxon>
        <taxon>Propionibacteriaceae</taxon>
        <taxon>Microlunatus</taxon>
    </lineage>
</organism>
<dbReference type="Pfam" id="PF14200">
    <property type="entry name" value="RicinB_lectin_2"/>
    <property type="match status" value="2"/>
</dbReference>
<comment type="caution">
    <text evidence="3">The sequence shown here is derived from an EMBL/GenBank/DDBJ whole genome shotgun (WGS) entry which is preliminary data.</text>
</comment>
<reference evidence="4" key="1">
    <citation type="journal article" date="2019" name="Int. J. Syst. Evol. Microbiol.">
        <title>The Global Catalogue of Microorganisms (GCM) 10K type strain sequencing project: providing services to taxonomists for standard genome sequencing and annotation.</title>
        <authorList>
            <consortium name="The Broad Institute Genomics Platform"/>
            <consortium name="The Broad Institute Genome Sequencing Center for Infectious Disease"/>
            <person name="Wu L."/>
            <person name="Ma J."/>
        </authorList>
    </citation>
    <scope>NUCLEOTIDE SEQUENCE [LARGE SCALE GENOMIC DNA]</scope>
    <source>
        <strain evidence="4">JCM 16929</strain>
    </source>
</reference>
<keyword evidence="1" id="KW-0812">Transmembrane</keyword>
<keyword evidence="4" id="KW-1185">Reference proteome</keyword>
<protein>
    <recommendedName>
        <fullName evidence="2">Ricin B lectin domain-containing protein</fullName>
    </recommendedName>
</protein>
<evidence type="ECO:0000256" key="1">
    <source>
        <dbReference type="SAM" id="Phobius"/>
    </source>
</evidence>
<keyword evidence="1" id="KW-0472">Membrane</keyword>
<feature type="transmembrane region" description="Helical" evidence="1">
    <location>
        <begin position="150"/>
        <end position="168"/>
    </location>
</feature>
<dbReference type="SMART" id="SM00458">
    <property type="entry name" value="RICIN"/>
    <property type="match status" value="1"/>
</dbReference>
<evidence type="ECO:0000313" key="4">
    <source>
        <dbReference type="Proteomes" id="UP001501490"/>
    </source>
</evidence>
<dbReference type="Proteomes" id="UP001501490">
    <property type="component" value="Unassembled WGS sequence"/>
</dbReference>
<dbReference type="InterPro" id="IPR035992">
    <property type="entry name" value="Ricin_B-like_lectins"/>
</dbReference>
<feature type="domain" description="Ricin B lectin" evidence="2">
    <location>
        <begin position="178"/>
        <end position="321"/>
    </location>
</feature>
<dbReference type="PROSITE" id="PS50231">
    <property type="entry name" value="RICIN_B_LECTIN"/>
    <property type="match status" value="1"/>
</dbReference>
<dbReference type="RefSeq" id="WP_344806805.1">
    <property type="nucleotide sequence ID" value="NZ_BAABAB010000024.1"/>
</dbReference>
<dbReference type="EMBL" id="BAABAB010000024">
    <property type="protein sequence ID" value="GAA3629198.1"/>
    <property type="molecule type" value="Genomic_DNA"/>
</dbReference>
<name>A0ABP7ACT5_9ACTN</name>
<evidence type="ECO:0000259" key="2">
    <source>
        <dbReference type="SMART" id="SM00458"/>
    </source>
</evidence>
<dbReference type="InterPro" id="IPR000772">
    <property type="entry name" value="Ricin_B_lectin"/>
</dbReference>
<sequence>MNQKSHLTCDMSTAPDTPKDRAAEYQHLFATALCGRDRTERMVRFRFRADAVDEAQVRSLAAREQACCPFFHIRLSTVDDQLWWATTVEDDPQAKILLDEFARLPDQHTPAATVADDLIDRNMLITSAADPSSTTPVQAEPGDHRRTRTAARALLTTIAAIMLLLAVGPQAQAVVVPDDYYQVVNHQTGECLDVWGASPAHAANVGVWRCVGADNQLWHLEPLTTNDTPNGWYRVRVLHTDMCLDVAYRGTYNGADVIQGTCMDPTPQTSYNQHWRLARIGGYYQLVNRYSGKCLDKTGSGDVVQWACGDSTKWWQQWSFR</sequence>
<keyword evidence="1" id="KW-1133">Transmembrane helix</keyword>
<dbReference type="SUPFAM" id="SSF50370">
    <property type="entry name" value="Ricin B-like lectins"/>
    <property type="match status" value="1"/>
</dbReference>
<evidence type="ECO:0000313" key="3">
    <source>
        <dbReference type="EMBL" id="GAA3629198.1"/>
    </source>
</evidence>
<dbReference type="CDD" id="cd00161">
    <property type="entry name" value="beta-trefoil_Ricin-like"/>
    <property type="match status" value="1"/>
</dbReference>
<dbReference type="Gene3D" id="2.80.10.50">
    <property type="match status" value="2"/>
</dbReference>
<accession>A0ABP7ACT5</accession>
<gene>
    <name evidence="3" type="ORF">GCM10022236_34390</name>
</gene>